<dbReference type="GO" id="GO:0016020">
    <property type="term" value="C:membrane"/>
    <property type="evidence" value="ECO:0007669"/>
    <property type="project" value="UniProtKB-SubCell"/>
</dbReference>
<reference evidence="7" key="2">
    <citation type="submission" date="2025-08" db="UniProtKB">
        <authorList>
            <consortium name="Ensembl"/>
        </authorList>
    </citation>
    <scope>IDENTIFICATION</scope>
</reference>
<dbReference type="FunFam" id="3.40.50.2300:FF:000024">
    <property type="entry name" value="Vomeronasal 2, receptor 73"/>
    <property type="match status" value="1"/>
</dbReference>
<keyword evidence="5" id="KW-0732">Signal</keyword>
<dbReference type="Gene3D" id="3.40.50.2300">
    <property type="match status" value="2"/>
</dbReference>
<evidence type="ECO:0000313" key="7">
    <source>
        <dbReference type="Ensembl" id="ENSACAP00000024522.1"/>
    </source>
</evidence>
<keyword evidence="2" id="KW-0812">Transmembrane</keyword>
<keyword evidence="4" id="KW-0472">Membrane</keyword>
<dbReference type="InterPro" id="IPR001828">
    <property type="entry name" value="ANF_lig-bd_rcpt"/>
</dbReference>
<dbReference type="SUPFAM" id="SSF53822">
    <property type="entry name" value="Periplasmic binding protein-like I"/>
    <property type="match status" value="1"/>
</dbReference>
<sequence length="307" mass="35126">WFIGIPVLCLIYSSSSAINKSPQFAFYHSMSPDGTIQVMGILQLLLHFSWTWIGLTSEDNEEGERFIQGVLPIFSLHGVCFDFIKRFPGLTYSTDMVEKVEYGFEMFDSIISGTVNVVVLHGAVETMIIFQLLLQMSTFQDIPVKKLWIMTAQMDFTLISFLRNCDIQFIHGAISFASHSREILGFSRFVQMTSPTLEKEDGFLMDFWEQIFDCSFPSSATETDRNLCTGQEKLEALPSSIFDIRMSAHSYNVYNAIYAVAHALHNMHSSRLDHIRMISRGSWKLQNWQPWQVCSLHNNGKVYHGLV</sequence>
<dbReference type="GO" id="GO:0004930">
    <property type="term" value="F:G protein-coupled receptor activity"/>
    <property type="evidence" value="ECO:0007669"/>
    <property type="project" value="InterPro"/>
</dbReference>
<dbReference type="PANTHER" id="PTHR24061:SF599">
    <property type="entry name" value="G-PROTEIN COUPLED RECEPTORS FAMILY 3 PROFILE DOMAIN-CONTAINING PROTEIN"/>
    <property type="match status" value="1"/>
</dbReference>
<dbReference type="Ensembl" id="ENSACAT00000039348.1">
    <property type="protein sequence ID" value="ENSACAP00000024522.1"/>
    <property type="gene ID" value="ENSACAG00000041403.1"/>
</dbReference>
<feature type="domain" description="Receptor ligand binding region" evidence="6">
    <location>
        <begin position="12"/>
        <end position="292"/>
    </location>
</feature>
<evidence type="ECO:0000259" key="6">
    <source>
        <dbReference type="Pfam" id="PF01094"/>
    </source>
</evidence>
<proteinExistence type="predicted"/>
<comment type="subcellular location">
    <subcellularLocation>
        <location evidence="1">Membrane</location>
    </subcellularLocation>
</comment>
<reference evidence="7" key="3">
    <citation type="submission" date="2025-09" db="UniProtKB">
        <authorList>
            <consortium name="Ensembl"/>
        </authorList>
    </citation>
    <scope>IDENTIFICATION</scope>
</reference>
<protein>
    <recommendedName>
        <fullName evidence="6">Receptor ligand binding region domain-containing protein</fullName>
    </recommendedName>
</protein>
<dbReference type="InterPro" id="IPR028082">
    <property type="entry name" value="Peripla_BP_I"/>
</dbReference>
<name>A0A803SNI2_ANOCA</name>
<dbReference type="PANTHER" id="PTHR24061">
    <property type="entry name" value="CALCIUM-SENSING RECEPTOR-RELATED"/>
    <property type="match status" value="1"/>
</dbReference>
<dbReference type="Pfam" id="PF01094">
    <property type="entry name" value="ANF_receptor"/>
    <property type="match status" value="1"/>
</dbReference>
<dbReference type="InParanoid" id="A0A803SNI2"/>
<dbReference type="InterPro" id="IPR000068">
    <property type="entry name" value="GPCR_3_Ca_sens_rcpt-rel"/>
</dbReference>
<feature type="chain" id="PRO_5032570768" description="Receptor ligand binding region domain-containing protein" evidence="5">
    <location>
        <begin position="18"/>
        <end position="307"/>
    </location>
</feature>
<organism evidence="7 8">
    <name type="scientific">Anolis carolinensis</name>
    <name type="common">Green anole</name>
    <name type="synonym">American chameleon</name>
    <dbReference type="NCBI Taxonomy" id="28377"/>
    <lineage>
        <taxon>Eukaryota</taxon>
        <taxon>Metazoa</taxon>
        <taxon>Chordata</taxon>
        <taxon>Craniata</taxon>
        <taxon>Vertebrata</taxon>
        <taxon>Euteleostomi</taxon>
        <taxon>Lepidosauria</taxon>
        <taxon>Squamata</taxon>
        <taxon>Bifurcata</taxon>
        <taxon>Unidentata</taxon>
        <taxon>Episquamata</taxon>
        <taxon>Toxicofera</taxon>
        <taxon>Iguania</taxon>
        <taxon>Dactyloidae</taxon>
        <taxon>Anolis</taxon>
    </lineage>
</organism>
<evidence type="ECO:0000313" key="8">
    <source>
        <dbReference type="Proteomes" id="UP000001646"/>
    </source>
</evidence>
<dbReference type="GeneTree" id="ENSGT00950000182788"/>
<reference evidence="7" key="1">
    <citation type="submission" date="2009-12" db="EMBL/GenBank/DDBJ databases">
        <title>The Genome Sequence of Anolis carolinensis (Green Anole Lizard).</title>
        <authorList>
            <consortium name="The Genome Sequencing Platform"/>
            <person name="Di Palma F."/>
            <person name="Alfoldi J."/>
            <person name="Heiman D."/>
            <person name="Young S."/>
            <person name="Grabherr M."/>
            <person name="Johnson J."/>
            <person name="Lander E.S."/>
            <person name="Lindblad-Toh K."/>
        </authorList>
    </citation>
    <scope>NUCLEOTIDE SEQUENCE [LARGE SCALE GENOMIC DNA]</scope>
    <source>
        <strain evidence="7">JBL SC #1</strain>
    </source>
</reference>
<evidence type="ECO:0000256" key="4">
    <source>
        <dbReference type="ARBA" id="ARBA00023136"/>
    </source>
</evidence>
<evidence type="ECO:0000256" key="2">
    <source>
        <dbReference type="ARBA" id="ARBA00022692"/>
    </source>
</evidence>
<accession>A0A803SNI2</accession>
<evidence type="ECO:0000256" key="5">
    <source>
        <dbReference type="SAM" id="SignalP"/>
    </source>
</evidence>
<feature type="signal peptide" evidence="5">
    <location>
        <begin position="1"/>
        <end position="17"/>
    </location>
</feature>
<dbReference type="AlphaFoldDB" id="A0A803SNI2"/>
<evidence type="ECO:0000256" key="3">
    <source>
        <dbReference type="ARBA" id="ARBA00022989"/>
    </source>
</evidence>
<keyword evidence="8" id="KW-1185">Reference proteome</keyword>
<keyword evidence="3" id="KW-1133">Transmembrane helix</keyword>
<evidence type="ECO:0000256" key="1">
    <source>
        <dbReference type="ARBA" id="ARBA00004370"/>
    </source>
</evidence>
<dbReference type="Proteomes" id="UP000001646">
    <property type="component" value="Unplaced"/>
</dbReference>